<dbReference type="AlphaFoldDB" id="A0A0F9DV34"/>
<reference evidence="2" key="1">
    <citation type="journal article" date="2015" name="Nature">
        <title>Complex archaea that bridge the gap between prokaryotes and eukaryotes.</title>
        <authorList>
            <person name="Spang A."/>
            <person name="Saw J.H."/>
            <person name="Jorgensen S.L."/>
            <person name="Zaremba-Niedzwiedzka K."/>
            <person name="Martijn J."/>
            <person name="Lind A.E."/>
            <person name="van Eijk R."/>
            <person name="Schleper C."/>
            <person name="Guy L."/>
            <person name="Ettema T.J."/>
        </authorList>
    </citation>
    <scope>NUCLEOTIDE SEQUENCE</scope>
</reference>
<keyword evidence="1" id="KW-0812">Transmembrane</keyword>
<sequence length="72" mass="8391">MEGLGFYLIMVGWVLLIVFFQREDWRLRKKIGKLEAELNHTKHNQYVRELGFDLDECADIHLPGDCPLCGAK</sequence>
<protein>
    <submittedName>
        <fullName evidence="2">Uncharacterized protein</fullName>
    </submittedName>
</protein>
<gene>
    <name evidence="2" type="ORF">LCGC14_2153340</name>
</gene>
<keyword evidence="1" id="KW-1133">Transmembrane helix</keyword>
<dbReference type="EMBL" id="LAZR01027481">
    <property type="protein sequence ID" value="KKL65604.1"/>
    <property type="molecule type" value="Genomic_DNA"/>
</dbReference>
<organism evidence="2">
    <name type="scientific">marine sediment metagenome</name>
    <dbReference type="NCBI Taxonomy" id="412755"/>
    <lineage>
        <taxon>unclassified sequences</taxon>
        <taxon>metagenomes</taxon>
        <taxon>ecological metagenomes</taxon>
    </lineage>
</organism>
<proteinExistence type="predicted"/>
<evidence type="ECO:0000313" key="2">
    <source>
        <dbReference type="EMBL" id="KKL65604.1"/>
    </source>
</evidence>
<comment type="caution">
    <text evidence="2">The sequence shown here is derived from an EMBL/GenBank/DDBJ whole genome shotgun (WGS) entry which is preliminary data.</text>
</comment>
<accession>A0A0F9DV34</accession>
<keyword evidence="1" id="KW-0472">Membrane</keyword>
<evidence type="ECO:0000256" key="1">
    <source>
        <dbReference type="SAM" id="Phobius"/>
    </source>
</evidence>
<feature type="transmembrane region" description="Helical" evidence="1">
    <location>
        <begin position="6"/>
        <end position="22"/>
    </location>
</feature>
<name>A0A0F9DV34_9ZZZZ</name>